<keyword evidence="2 6" id="KW-0472">Membrane</keyword>
<name>A0A4R3HZ82_PAULE</name>
<keyword evidence="9" id="KW-1185">Reference proteome</keyword>
<reference evidence="8 9" key="1">
    <citation type="submission" date="2019-03" db="EMBL/GenBank/DDBJ databases">
        <title>Genomic Encyclopedia of Type Strains, Phase IV (KMG-IV): sequencing the most valuable type-strain genomes for metagenomic binning, comparative biology and taxonomic classification.</title>
        <authorList>
            <person name="Goeker M."/>
        </authorList>
    </citation>
    <scope>NUCLEOTIDE SEQUENCE [LARGE SCALE GENOMIC DNA]</scope>
    <source>
        <strain evidence="8 9">DSM 7445</strain>
    </source>
</reference>
<feature type="signal peptide" evidence="7">
    <location>
        <begin position="1"/>
        <end position="23"/>
    </location>
</feature>
<evidence type="ECO:0000256" key="2">
    <source>
        <dbReference type="ARBA" id="ARBA00023136"/>
    </source>
</evidence>
<dbReference type="RefSeq" id="WP_132258550.1">
    <property type="nucleotide sequence ID" value="NZ_SLZQ01000005.1"/>
</dbReference>
<dbReference type="GO" id="GO:1990351">
    <property type="term" value="C:transporter complex"/>
    <property type="evidence" value="ECO:0007669"/>
    <property type="project" value="TreeGrafter"/>
</dbReference>
<evidence type="ECO:0000256" key="6">
    <source>
        <dbReference type="HAMAP-Rule" id="MF_01186"/>
    </source>
</evidence>
<gene>
    <name evidence="6" type="primary">lptE</name>
    <name evidence="8" type="ORF">EDC30_10538</name>
</gene>
<dbReference type="PANTHER" id="PTHR38098">
    <property type="entry name" value="LPS-ASSEMBLY LIPOPROTEIN LPTE"/>
    <property type="match status" value="1"/>
</dbReference>
<evidence type="ECO:0000313" key="9">
    <source>
        <dbReference type="Proteomes" id="UP000295382"/>
    </source>
</evidence>
<dbReference type="PROSITE" id="PS51318">
    <property type="entry name" value="TAT"/>
    <property type="match status" value="1"/>
</dbReference>
<comment type="similarity">
    <text evidence="6">Belongs to the LptE lipoprotein family.</text>
</comment>
<protein>
    <recommendedName>
        <fullName evidence="6">LPS-assembly lipoprotein LptE</fullName>
    </recommendedName>
</protein>
<dbReference type="OrthoDB" id="5298094at2"/>
<dbReference type="GO" id="GO:0001530">
    <property type="term" value="F:lipopolysaccharide binding"/>
    <property type="evidence" value="ECO:0007669"/>
    <property type="project" value="TreeGrafter"/>
</dbReference>
<dbReference type="PANTHER" id="PTHR38098:SF1">
    <property type="entry name" value="LPS-ASSEMBLY LIPOPROTEIN LPTE"/>
    <property type="match status" value="1"/>
</dbReference>
<dbReference type="GO" id="GO:0015920">
    <property type="term" value="P:lipopolysaccharide transport"/>
    <property type="evidence" value="ECO:0007669"/>
    <property type="project" value="TreeGrafter"/>
</dbReference>
<evidence type="ECO:0000256" key="7">
    <source>
        <dbReference type="SAM" id="SignalP"/>
    </source>
</evidence>
<dbReference type="Pfam" id="PF04390">
    <property type="entry name" value="LptE"/>
    <property type="match status" value="1"/>
</dbReference>
<keyword evidence="5 6" id="KW-0449">Lipoprotein</keyword>
<feature type="chain" id="PRO_5020308110" description="LPS-assembly lipoprotein LptE" evidence="7">
    <location>
        <begin position="24"/>
        <end position="170"/>
    </location>
</feature>
<keyword evidence="1 6" id="KW-0732">Signal</keyword>
<accession>A0A4R3HZ82</accession>
<dbReference type="GO" id="GO:0043165">
    <property type="term" value="P:Gram-negative-bacterium-type cell outer membrane assembly"/>
    <property type="evidence" value="ECO:0007669"/>
    <property type="project" value="UniProtKB-UniRule"/>
</dbReference>
<comment type="caution">
    <text evidence="8">The sequence shown here is derived from an EMBL/GenBank/DDBJ whole genome shotgun (WGS) entry which is preliminary data.</text>
</comment>
<comment type="function">
    <text evidence="6">Together with LptD, is involved in the assembly of lipopolysaccharide (LPS) at the surface of the outer membrane. Required for the proper assembly of LptD. Binds LPS and may serve as the LPS recognition site at the outer membrane.</text>
</comment>
<sequence length="170" mass="18890">MSNPRRTVLALLAGLAGASTLSACGFRLRGAEQTRLPFKTIYLGFADNSPLGVELRRYIRASGGTEIVADRKAAEAVLEPLDERREESVLSLNSQGRIRELSLFYRFSFRVLDGSGKQLLEPTNILIKRDMSFNEAAVLAKEGEKAMLYRDMQSDLVQQILRRLAALPST</sequence>
<dbReference type="HAMAP" id="MF_01186">
    <property type="entry name" value="LPS_assembly_LptE"/>
    <property type="match status" value="1"/>
</dbReference>
<evidence type="ECO:0000256" key="3">
    <source>
        <dbReference type="ARBA" id="ARBA00023139"/>
    </source>
</evidence>
<comment type="subcellular location">
    <subcellularLocation>
        <location evidence="6">Cell outer membrane</location>
        <topology evidence="6">Lipid-anchor</topology>
    </subcellularLocation>
</comment>
<dbReference type="PROSITE" id="PS51257">
    <property type="entry name" value="PROKAR_LIPOPROTEIN"/>
    <property type="match status" value="1"/>
</dbReference>
<organism evidence="8 9">
    <name type="scientific">Paucimonas lemoignei</name>
    <name type="common">Pseudomonas lemoignei</name>
    <dbReference type="NCBI Taxonomy" id="29443"/>
    <lineage>
        <taxon>Bacteria</taxon>
        <taxon>Pseudomonadati</taxon>
        <taxon>Pseudomonadota</taxon>
        <taxon>Betaproteobacteria</taxon>
        <taxon>Burkholderiales</taxon>
        <taxon>Burkholderiaceae</taxon>
        <taxon>Paucimonas</taxon>
    </lineage>
</organism>
<evidence type="ECO:0000256" key="5">
    <source>
        <dbReference type="ARBA" id="ARBA00023288"/>
    </source>
</evidence>
<dbReference type="InterPro" id="IPR007485">
    <property type="entry name" value="LPS_assembly_LptE"/>
</dbReference>
<dbReference type="InterPro" id="IPR006311">
    <property type="entry name" value="TAT_signal"/>
</dbReference>
<dbReference type="GO" id="GO:0009279">
    <property type="term" value="C:cell outer membrane"/>
    <property type="evidence" value="ECO:0007669"/>
    <property type="project" value="UniProtKB-SubCell"/>
</dbReference>
<dbReference type="EMBL" id="SLZQ01000005">
    <property type="protein sequence ID" value="TCS36819.1"/>
    <property type="molecule type" value="Genomic_DNA"/>
</dbReference>
<keyword evidence="3 6" id="KW-0564">Palmitate</keyword>
<evidence type="ECO:0000313" key="8">
    <source>
        <dbReference type="EMBL" id="TCS36819.1"/>
    </source>
</evidence>
<keyword evidence="4 6" id="KW-0998">Cell outer membrane</keyword>
<evidence type="ECO:0000256" key="1">
    <source>
        <dbReference type="ARBA" id="ARBA00022729"/>
    </source>
</evidence>
<dbReference type="Gene3D" id="3.30.160.150">
    <property type="entry name" value="Lipoprotein like domain"/>
    <property type="match status" value="1"/>
</dbReference>
<evidence type="ECO:0000256" key="4">
    <source>
        <dbReference type="ARBA" id="ARBA00023237"/>
    </source>
</evidence>
<proteinExistence type="inferred from homology"/>
<dbReference type="Proteomes" id="UP000295382">
    <property type="component" value="Unassembled WGS sequence"/>
</dbReference>
<dbReference type="AlphaFoldDB" id="A0A4R3HZ82"/>
<comment type="subunit">
    <text evidence="6">Component of the lipopolysaccharide transport and assembly complex. Interacts with LptD.</text>
</comment>